<keyword evidence="4" id="KW-1003">Cell membrane</keyword>
<dbReference type="Pfam" id="PF02322">
    <property type="entry name" value="Cyt_bd_oxida_II"/>
    <property type="match status" value="1"/>
</dbReference>
<evidence type="ECO:0000313" key="13">
    <source>
        <dbReference type="EMBL" id="NMQ20359.1"/>
    </source>
</evidence>
<keyword evidence="7" id="KW-0479">Metal-binding</keyword>
<keyword evidence="6 12" id="KW-0812">Transmembrane</keyword>
<feature type="transmembrane region" description="Helical" evidence="12">
    <location>
        <begin position="85"/>
        <end position="105"/>
    </location>
</feature>
<dbReference type="PANTHER" id="PTHR43141:SF5">
    <property type="entry name" value="CYTOCHROME BD-I UBIQUINOL OXIDASE SUBUNIT 2"/>
    <property type="match status" value="1"/>
</dbReference>
<evidence type="ECO:0000313" key="14">
    <source>
        <dbReference type="Proteomes" id="UP000760480"/>
    </source>
</evidence>
<evidence type="ECO:0000256" key="6">
    <source>
        <dbReference type="ARBA" id="ARBA00022692"/>
    </source>
</evidence>
<evidence type="ECO:0000256" key="12">
    <source>
        <dbReference type="SAM" id="Phobius"/>
    </source>
</evidence>
<evidence type="ECO:0000256" key="1">
    <source>
        <dbReference type="ARBA" id="ARBA00004651"/>
    </source>
</evidence>
<dbReference type="EMBL" id="SPMZ01000046">
    <property type="protein sequence ID" value="NMQ20359.1"/>
    <property type="molecule type" value="Genomic_DNA"/>
</dbReference>
<keyword evidence="9 12" id="KW-1133">Transmembrane helix</keyword>
<feature type="transmembrane region" description="Helical" evidence="12">
    <location>
        <begin position="16"/>
        <end position="43"/>
    </location>
</feature>
<keyword evidence="10" id="KW-0408">Iron</keyword>
<feature type="transmembrane region" description="Helical" evidence="12">
    <location>
        <begin position="210"/>
        <end position="231"/>
    </location>
</feature>
<accession>A0ABX1TP95</accession>
<evidence type="ECO:0000256" key="7">
    <source>
        <dbReference type="ARBA" id="ARBA00022723"/>
    </source>
</evidence>
<sequence length="386" mass="42289">MAEFFAFLLSYETLRVIWWLFIGILLIGFAITDGFDLGVGTLLPFLGRNDEERRVIINVVGPTWEGNQVWFILGGGAVFAAWPPVYATAFSGFFIALILTLFAMILRPVGFDYRSKLPDPRWRNFWDWGLFVGGAVPALVFGVAFGNLLRGVPFHFDADLRAYYTGGFFGLLNPFGLLAGVVSLSMLVMHGAVYLQLRTEGEIQQRARQMVALAVKVFVGAFALAGLWLLIGVDGYRLDSFAGVAAPSNPLAKTVVRDGGAWLAQYGQHPWMLLAPLAGFGGAALVWLFSQRQQPGRGFIASSLVLAGVILTAGFSLFPFIMPSSSDPNSSLMVWDATSSHLTLKWMFGVTVVFLPIVLAYTTWVFSKLRGTVTVAQVRAADKVMY</sequence>
<evidence type="ECO:0000256" key="10">
    <source>
        <dbReference type="ARBA" id="ARBA00023004"/>
    </source>
</evidence>
<evidence type="ECO:0000256" key="3">
    <source>
        <dbReference type="ARBA" id="ARBA00022448"/>
    </source>
</evidence>
<dbReference type="RefSeq" id="WP_169249632.1">
    <property type="nucleotide sequence ID" value="NZ_SPMZ01000046.1"/>
</dbReference>
<comment type="subcellular location">
    <subcellularLocation>
        <location evidence="1">Cell membrane</location>
        <topology evidence="1">Multi-pass membrane protein</topology>
    </subcellularLocation>
</comment>
<feature type="transmembrane region" description="Helical" evidence="12">
    <location>
        <begin position="271"/>
        <end position="289"/>
    </location>
</feature>
<organism evidence="13 14">
    <name type="scientific">Candidatus Competibacter phosphatis</name>
    <dbReference type="NCBI Taxonomy" id="221280"/>
    <lineage>
        <taxon>Bacteria</taxon>
        <taxon>Pseudomonadati</taxon>
        <taxon>Pseudomonadota</taxon>
        <taxon>Gammaproteobacteria</taxon>
        <taxon>Candidatus Competibacteraceae</taxon>
        <taxon>Candidatus Competibacter</taxon>
    </lineage>
</organism>
<proteinExistence type="inferred from homology"/>
<evidence type="ECO:0000256" key="8">
    <source>
        <dbReference type="ARBA" id="ARBA00022982"/>
    </source>
</evidence>
<feature type="transmembrane region" description="Helical" evidence="12">
    <location>
        <begin position="168"/>
        <end position="189"/>
    </location>
</feature>
<dbReference type="PIRSF" id="PIRSF000267">
    <property type="entry name" value="Cyt_oxidse_sub2"/>
    <property type="match status" value="1"/>
</dbReference>
<comment type="similarity">
    <text evidence="2">Belongs to the cytochrome ubiquinol oxidase subunit 2 family.</text>
</comment>
<evidence type="ECO:0000256" key="2">
    <source>
        <dbReference type="ARBA" id="ARBA00007543"/>
    </source>
</evidence>
<feature type="transmembrane region" description="Helical" evidence="12">
    <location>
        <begin position="125"/>
        <end position="148"/>
    </location>
</feature>
<feature type="transmembrane region" description="Helical" evidence="12">
    <location>
        <begin position="301"/>
        <end position="322"/>
    </location>
</feature>
<dbReference type="Proteomes" id="UP000760480">
    <property type="component" value="Unassembled WGS sequence"/>
</dbReference>
<comment type="caution">
    <text evidence="13">The sequence shown here is derived from an EMBL/GenBank/DDBJ whole genome shotgun (WGS) entry which is preliminary data.</text>
</comment>
<evidence type="ECO:0000256" key="5">
    <source>
        <dbReference type="ARBA" id="ARBA00022617"/>
    </source>
</evidence>
<dbReference type="PANTHER" id="PTHR43141">
    <property type="entry name" value="CYTOCHROME BD2 SUBUNIT II"/>
    <property type="match status" value="1"/>
</dbReference>
<feature type="transmembrane region" description="Helical" evidence="12">
    <location>
        <begin position="342"/>
        <end position="361"/>
    </location>
</feature>
<keyword evidence="8" id="KW-0249">Electron transport</keyword>
<keyword evidence="14" id="KW-1185">Reference proteome</keyword>
<name>A0ABX1TP95_9GAMM</name>
<dbReference type="NCBIfam" id="TIGR00203">
    <property type="entry name" value="cydB"/>
    <property type="match status" value="1"/>
</dbReference>
<gene>
    <name evidence="13" type="primary">cydB</name>
    <name evidence="13" type="ORF">E4P82_14840</name>
</gene>
<keyword evidence="3" id="KW-0813">Transport</keyword>
<dbReference type="InterPro" id="IPR003317">
    <property type="entry name" value="Cyt-d_oxidase_su2"/>
</dbReference>
<protein>
    <submittedName>
        <fullName evidence="13">Cytochrome d ubiquinol oxidase subunit II</fullName>
    </submittedName>
</protein>
<reference evidence="13 14" key="1">
    <citation type="submission" date="2019-03" db="EMBL/GenBank/DDBJ databases">
        <title>Metabolic reconstructions from genomes of highly enriched 'Candidatus Accumulibacter' and 'Candidatus Competibacter' bioreactor populations.</title>
        <authorList>
            <person name="Annavajhala M.K."/>
            <person name="Welles L."/>
            <person name="Abbas B."/>
            <person name="Sorokin D."/>
            <person name="Park H."/>
            <person name="Van Loosdrecht M."/>
            <person name="Chandran K."/>
        </authorList>
    </citation>
    <scope>NUCLEOTIDE SEQUENCE [LARGE SCALE GENOMIC DNA]</scope>
    <source>
        <strain evidence="13 14">SBR_G</strain>
    </source>
</reference>
<evidence type="ECO:0000256" key="11">
    <source>
        <dbReference type="ARBA" id="ARBA00023136"/>
    </source>
</evidence>
<evidence type="ECO:0000256" key="4">
    <source>
        <dbReference type="ARBA" id="ARBA00022475"/>
    </source>
</evidence>
<keyword evidence="5" id="KW-0349">Heme</keyword>
<evidence type="ECO:0000256" key="9">
    <source>
        <dbReference type="ARBA" id="ARBA00022989"/>
    </source>
</evidence>
<keyword evidence="11 12" id="KW-0472">Membrane</keyword>